<feature type="domain" description="Type III secretion system flagellar brake protein YcgR PilZN" evidence="2">
    <location>
        <begin position="4"/>
        <end position="92"/>
    </location>
</feature>
<organism evidence="3 4">
    <name type="scientific">Halalkalibacter oceani</name>
    <dbReference type="NCBI Taxonomy" id="1653776"/>
    <lineage>
        <taxon>Bacteria</taxon>
        <taxon>Bacillati</taxon>
        <taxon>Bacillota</taxon>
        <taxon>Bacilli</taxon>
        <taxon>Bacillales</taxon>
        <taxon>Bacillaceae</taxon>
        <taxon>Halalkalibacter</taxon>
    </lineage>
</organism>
<evidence type="ECO:0000259" key="2">
    <source>
        <dbReference type="Pfam" id="PF12945"/>
    </source>
</evidence>
<reference evidence="3" key="1">
    <citation type="submission" date="2022-05" db="EMBL/GenBank/DDBJ databases">
        <title>Comparative Genomics of Spacecraft Associated Microbes.</title>
        <authorList>
            <person name="Tran M.T."/>
            <person name="Wright A."/>
            <person name="Seuylemezian A."/>
            <person name="Eisen J."/>
            <person name="Coil D."/>
        </authorList>
    </citation>
    <scope>NUCLEOTIDE SEQUENCE</scope>
    <source>
        <strain evidence="3">214.1.1</strain>
    </source>
</reference>
<dbReference type="Pfam" id="PF07238">
    <property type="entry name" value="PilZ"/>
    <property type="match status" value="1"/>
</dbReference>
<protein>
    <submittedName>
        <fullName evidence="3">PilZ domain-containing protein</fullName>
    </submittedName>
</protein>
<evidence type="ECO:0000259" key="1">
    <source>
        <dbReference type="Pfam" id="PF07238"/>
    </source>
</evidence>
<proteinExistence type="predicted"/>
<dbReference type="SUPFAM" id="SSF141371">
    <property type="entry name" value="PilZ domain-like"/>
    <property type="match status" value="1"/>
</dbReference>
<dbReference type="EMBL" id="JAMBOL010000003">
    <property type="protein sequence ID" value="MCM3713616.1"/>
    <property type="molecule type" value="Genomic_DNA"/>
</dbReference>
<evidence type="ECO:0000313" key="3">
    <source>
        <dbReference type="EMBL" id="MCM3713616.1"/>
    </source>
</evidence>
<keyword evidence="4" id="KW-1185">Reference proteome</keyword>
<name>A0A9X2INB3_9BACI</name>
<gene>
    <name evidence="3" type="ORF">M3202_05930</name>
</gene>
<dbReference type="InterPro" id="IPR009875">
    <property type="entry name" value="PilZ_domain"/>
</dbReference>
<accession>A0A9X2INB3</accession>
<comment type="caution">
    <text evidence="3">The sequence shown here is derived from an EMBL/GenBank/DDBJ whole genome shotgun (WGS) entry which is preliminary data.</text>
</comment>
<dbReference type="Gene3D" id="2.40.10.220">
    <property type="entry name" value="predicted glycosyltransferase like domains"/>
    <property type="match status" value="1"/>
</dbReference>
<dbReference type="GO" id="GO:0035438">
    <property type="term" value="F:cyclic-di-GMP binding"/>
    <property type="evidence" value="ECO:0007669"/>
    <property type="project" value="InterPro"/>
</dbReference>
<feature type="domain" description="PilZ" evidence="1">
    <location>
        <begin position="101"/>
        <end position="211"/>
    </location>
</feature>
<sequence>MINIGSTIFLERKDCNEEEVETKFHCRLIDRDDNLLIVDELLSELTNTASIFKTGTAFDAWFIGRDEAKYVFETELVGRRKGNISMFCLKDPGKAGYKRIQRRNYARVEAAVNVALHFQADSKKRFVSVTADLSGGGCAIDIPKGKSLPEEGEVSLWFVLPMQSGEIDYVKGPAKIVRVFTPQPGAPERVSLQFTEMDDAERQKIIRYCFEKQLNMRRQKKEE</sequence>
<dbReference type="Proteomes" id="UP001139179">
    <property type="component" value="Unassembled WGS sequence"/>
</dbReference>
<dbReference type="AlphaFoldDB" id="A0A9X2INB3"/>
<dbReference type="Pfam" id="PF12945">
    <property type="entry name" value="PilZNR"/>
    <property type="match status" value="1"/>
</dbReference>
<evidence type="ECO:0000313" key="4">
    <source>
        <dbReference type="Proteomes" id="UP001139179"/>
    </source>
</evidence>
<dbReference type="RefSeq" id="WP_251222421.1">
    <property type="nucleotide sequence ID" value="NZ_JAMBOL010000003.1"/>
</dbReference>
<dbReference type="InterPro" id="IPR009926">
    <property type="entry name" value="T3SS_YcgR_PilZN"/>
</dbReference>